<evidence type="ECO:0000313" key="1">
    <source>
        <dbReference type="EMBL" id="GFO89255.1"/>
    </source>
</evidence>
<dbReference type="Proteomes" id="UP000620147">
    <property type="component" value="Unassembled WGS sequence"/>
</dbReference>
<evidence type="ECO:0000313" key="2">
    <source>
        <dbReference type="Proteomes" id="UP000620147"/>
    </source>
</evidence>
<sequence>MNTKELIEALGQLKVQTGSLACLGCGHDHNCGLHGCALIREAVTQLIEQNGWINPKERLPERGVPVLTYNKWGRARVETLRTWDEQPYFVGGLKAGTDVLFWRPLPQLPEVQE</sequence>
<name>A0ABQ1E2Q6_9FIRM</name>
<keyword evidence="2" id="KW-1185">Reference proteome</keyword>
<dbReference type="RefSeq" id="WP_118729304.1">
    <property type="nucleotide sequence ID" value="NZ_BLYJ01000040.1"/>
</dbReference>
<organism evidence="1 2">
    <name type="scientific">Butyricicoccus faecihominis</name>
    <dbReference type="NCBI Taxonomy" id="1712515"/>
    <lineage>
        <taxon>Bacteria</taxon>
        <taxon>Bacillati</taxon>
        <taxon>Bacillota</taxon>
        <taxon>Clostridia</taxon>
        <taxon>Eubacteriales</taxon>
        <taxon>Butyricicoccaceae</taxon>
        <taxon>Butyricicoccus</taxon>
    </lineage>
</organism>
<evidence type="ECO:0008006" key="3">
    <source>
        <dbReference type="Google" id="ProtNLM"/>
    </source>
</evidence>
<accession>A0ABQ1E2Q6</accession>
<dbReference type="EMBL" id="BLYJ01000040">
    <property type="protein sequence ID" value="GFO89255.1"/>
    <property type="molecule type" value="Genomic_DNA"/>
</dbReference>
<protein>
    <recommendedName>
        <fullName evidence="3">DUF551 domain-containing protein</fullName>
    </recommendedName>
</protein>
<reference evidence="1 2" key="1">
    <citation type="submission" date="2020-06" db="EMBL/GenBank/DDBJ databases">
        <title>Characterization of fructooligosaccharide metabolism and fructooligosaccharide-degrading enzymes in human commensal butyrate producers.</title>
        <authorList>
            <person name="Tanno H."/>
            <person name="Fujii T."/>
            <person name="Hirano K."/>
            <person name="Maeno S."/>
            <person name="Tonozuka T."/>
            <person name="Sakamoto M."/>
            <person name="Ohkuma M."/>
            <person name="Tochio T."/>
            <person name="Endo A."/>
        </authorList>
    </citation>
    <scope>NUCLEOTIDE SEQUENCE [LARGE SCALE GENOMIC DNA]</scope>
    <source>
        <strain evidence="1 2">JCM 31056</strain>
    </source>
</reference>
<proteinExistence type="predicted"/>
<comment type="caution">
    <text evidence="1">The sequence shown here is derived from an EMBL/GenBank/DDBJ whole genome shotgun (WGS) entry which is preliminary data.</text>
</comment>
<gene>
    <name evidence="1" type="ORF">BUFA31_24190</name>
</gene>